<dbReference type="Proteomes" id="UP000182800">
    <property type="component" value="Unassembled WGS sequence"/>
</dbReference>
<dbReference type="Proteomes" id="UP000050497">
    <property type="component" value="Unassembled WGS sequence"/>
</dbReference>
<protein>
    <submittedName>
        <fullName evidence="1">Uncharacterized protein</fullName>
    </submittedName>
</protein>
<evidence type="ECO:0000313" key="4">
    <source>
        <dbReference type="Proteomes" id="UP000182800"/>
    </source>
</evidence>
<keyword evidence="4" id="KW-1185">Reference proteome</keyword>
<evidence type="ECO:0000313" key="1">
    <source>
        <dbReference type="EMBL" id="KPQ09465.1"/>
    </source>
</evidence>
<dbReference type="RefSeq" id="WP_074443373.1">
    <property type="nucleotide sequence ID" value="NZ_FMBM01000001.1"/>
</dbReference>
<reference evidence="2 4" key="2">
    <citation type="submission" date="2016-08" db="EMBL/GenBank/DDBJ databases">
        <authorList>
            <person name="Varghese N."/>
            <person name="Submissions Spin"/>
        </authorList>
    </citation>
    <scope>NUCLEOTIDE SEQUENCE [LARGE SCALE GENOMIC DNA]</scope>
    <source>
        <strain evidence="2 4">HL-109</strain>
    </source>
</reference>
<dbReference type="STRING" id="1653334.GA0071312_0358"/>
<dbReference type="EMBL" id="LJSX01000027">
    <property type="protein sequence ID" value="KPQ09465.1"/>
    <property type="molecule type" value="Genomic_DNA"/>
</dbReference>
<gene>
    <name evidence="2" type="ORF">GA0071312_0358</name>
    <name evidence="1" type="ORF">HLUCCO17_14730</name>
</gene>
<name>A0A0P7X3W6_9HYPH</name>
<dbReference type="OrthoDB" id="8444161at2"/>
<comment type="caution">
    <text evidence="1">The sequence shown here is derived from an EMBL/GenBank/DDBJ whole genome shotgun (WGS) entry which is preliminary data.</text>
</comment>
<accession>A0A0P7X3W6</accession>
<evidence type="ECO:0000313" key="3">
    <source>
        <dbReference type="Proteomes" id="UP000050497"/>
    </source>
</evidence>
<dbReference type="AlphaFoldDB" id="A0A0P7X3W6"/>
<organism evidence="1 3">
    <name type="scientific">Saliniramus fredricksonii</name>
    <dbReference type="NCBI Taxonomy" id="1653334"/>
    <lineage>
        <taxon>Bacteria</taxon>
        <taxon>Pseudomonadati</taxon>
        <taxon>Pseudomonadota</taxon>
        <taxon>Alphaproteobacteria</taxon>
        <taxon>Hyphomicrobiales</taxon>
        <taxon>Salinarimonadaceae</taxon>
        <taxon>Saliniramus</taxon>
    </lineage>
</organism>
<sequence length="276" mass="31724">MSAEVRSWFGPAVANVATHPGVRALVAKWLQIRAEREPLLSDFWNRADQQMMDSSMLFMKLDDDYTYLHHGRYLCERIGFSMQGLSLRHLRTRVRNQLIALYDRATSEFDLVYFQSFADFAQDVVLWGRLCLPLRMKEGDDRVLLLVFCHMIEDKASLFRTLFTHSRYGIIVTWPIYNAKRQIDDAWIINQNAAAMPITGVQDHTEDDLMLRAGPVFSDDALWRHFARGVQNGMVSAEISVSTSASRYIASGELIDDYLVFHFAEQKPSDESFVIG</sequence>
<dbReference type="EMBL" id="FMBM01000001">
    <property type="protein sequence ID" value="SCC78557.1"/>
    <property type="molecule type" value="Genomic_DNA"/>
</dbReference>
<evidence type="ECO:0000313" key="2">
    <source>
        <dbReference type="EMBL" id="SCC78557.1"/>
    </source>
</evidence>
<reference evidence="1 3" key="1">
    <citation type="submission" date="2015-09" db="EMBL/GenBank/DDBJ databases">
        <title>Identification and resolution of microdiversity through metagenomic sequencing of parallel consortia.</title>
        <authorList>
            <person name="Nelson W.C."/>
            <person name="Romine M.F."/>
            <person name="Lindemann S.R."/>
        </authorList>
    </citation>
    <scope>NUCLEOTIDE SEQUENCE [LARGE SCALE GENOMIC DNA]</scope>
    <source>
        <strain evidence="1">HL-109</strain>
    </source>
</reference>
<proteinExistence type="predicted"/>